<sequence>MPDAATLIELDERIAIARQNLAELTEQMAAQSGAADEERGAARIAAQQELLDNLIRQRETLGE</sequence>
<evidence type="ECO:0000256" key="1">
    <source>
        <dbReference type="SAM" id="Coils"/>
    </source>
</evidence>
<evidence type="ECO:0000313" key="3">
    <source>
        <dbReference type="Proteomes" id="UP000248887"/>
    </source>
</evidence>
<evidence type="ECO:0000313" key="2">
    <source>
        <dbReference type="EMBL" id="PZQ83797.1"/>
    </source>
</evidence>
<reference evidence="2 3" key="1">
    <citation type="submission" date="2017-08" db="EMBL/GenBank/DDBJ databases">
        <title>Infants hospitalized years apart are colonized by the same room-sourced microbial strains.</title>
        <authorList>
            <person name="Brooks B."/>
            <person name="Olm M.R."/>
            <person name="Firek B.A."/>
            <person name="Baker R."/>
            <person name="Thomas B.C."/>
            <person name="Morowitz M.J."/>
            <person name="Banfield J.F."/>
        </authorList>
    </citation>
    <scope>NUCLEOTIDE SEQUENCE [LARGE SCALE GENOMIC DNA]</scope>
    <source>
        <strain evidence="2">S2_005_001_R2_27</strain>
    </source>
</reference>
<keyword evidence="1" id="KW-0175">Coiled coil</keyword>
<dbReference type="EMBL" id="QFQD01000016">
    <property type="protein sequence ID" value="PZQ83797.1"/>
    <property type="molecule type" value="Genomic_DNA"/>
</dbReference>
<protein>
    <submittedName>
        <fullName evidence="2">Uncharacterized protein</fullName>
    </submittedName>
</protein>
<comment type="caution">
    <text evidence="2">The sequence shown here is derived from an EMBL/GenBank/DDBJ whole genome shotgun (WGS) entry which is preliminary data.</text>
</comment>
<feature type="coiled-coil region" evidence="1">
    <location>
        <begin position="7"/>
        <end position="34"/>
    </location>
</feature>
<dbReference type="AlphaFoldDB" id="A0A2W5SLU9"/>
<proteinExistence type="predicted"/>
<name>A0A2W5SLU9_ANCNO</name>
<organism evidence="2 3">
    <name type="scientific">Ancylobacter novellus</name>
    <name type="common">Thiobacillus novellus</name>
    <dbReference type="NCBI Taxonomy" id="921"/>
    <lineage>
        <taxon>Bacteria</taxon>
        <taxon>Pseudomonadati</taxon>
        <taxon>Pseudomonadota</taxon>
        <taxon>Alphaproteobacteria</taxon>
        <taxon>Hyphomicrobiales</taxon>
        <taxon>Xanthobacteraceae</taxon>
        <taxon>Ancylobacter</taxon>
    </lineage>
</organism>
<dbReference type="Proteomes" id="UP000248887">
    <property type="component" value="Unassembled WGS sequence"/>
</dbReference>
<gene>
    <name evidence="2" type="ORF">DI549_06625</name>
</gene>
<accession>A0A2W5SLU9</accession>